<feature type="region of interest" description="Disordered" evidence="1">
    <location>
        <begin position="237"/>
        <end position="256"/>
    </location>
</feature>
<accession>A0AAU9M3P0</accession>
<feature type="region of interest" description="Disordered" evidence="1">
    <location>
        <begin position="136"/>
        <end position="161"/>
    </location>
</feature>
<evidence type="ECO:0000313" key="3">
    <source>
        <dbReference type="Proteomes" id="UP001157418"/>
    </source>
</evidence>
<dbReference type="AlphaFoldDB" id="A0AAU9M3P0"/>
<evidence type="ECO:0000256" key="1">
    <source>
        <dbReference type="SAM" id="MobiDB-lite"/>
    </source>
</evidence>
<protein>
    <submittedName>
        <fullName evidence="2">Uncharacterized protein</fullName>
    </submittedName>
</protein>
<name>A0AAU9M3P0_9ASTR</name>
<reference evidence="2 3" key="1">
    <citation type="submission" date="2022-01" db="EMBL/GenBank/DDBJ databases">
        <authorList>
            <person name="Xiong W."/>
            <person name="Schranz E."/>
        </authorList>
    </citation>
    <scope>NUCLEOTIDE SEQUENCE [LARGE SCALE GENOMIC DNA]</scope>
</reference>
<dbReference type="Proteomes" id="UP001157418">
    <property type="component" value="Unassembled WGS sequence"/>
</dbReference>
<gene>
    <name evidence="2" type="ORF">LVIROSA_LOCUS8184</name>
</gene>
<sequence length="297" mass="33989">MFVPSITMQIRFHDLLLQINRSQNKSETLAKPNPITGLLSVLPSFVPSTITRTQVRFKFVDYTPKRIPILSFQVLTNEPKFVPSTRIQTRIQKTVQLLVDAVKAIKKQSSSSDLCALQQKVASTDSKLDLILAKLSGSNERPPEPEGKKLHKTRSRIKDESLKVPRRKDAYFSKPVTISEPITQPKLSQTDPKDKGKQKIIFKSKKELGKEAQMEIDEELAKQLKAKELKSKQEMLLKRKSSEISTEERSTWHDEQFRVSSPNRTIFFNPDRDSYQKVKVIKPTNSFTPPSDITKEN</sequence>
<proteinExistence type="predicted"/>
<comment type="caution">
    <text evidence="2">The sequence shown here is derived from an EMBL/GenBank/DDBJ whole genome shotgun (WGS) entry which is preliminary data.</text>
</comment>
<dbReference type="EMBL" id="CAKMRJ010001112">
    <property type="protein sequence ID" value="CAH1420740.1"/>
    <property type="molecule type" value="Genomic_DNA"/>
</dbReference>
<organism evidence="2 3">
    <name type="scientific">Lactuca virosa</name>
    <dbReference type="NCBI Taxonomy" id="75947"/>
    <lineage>
        <taxon>Eukaryota</taxon>
        <taxon>Viridiplantae</taxon>
        <taxon>Streptophyta</taxon>
        <taxon>Embryophyta</taxon>
        <taxon>Tracheophyta</taxon>
        <taxon>Spermatophyta</taxon>
        <taxon>Magnoliopsida</taxon>
        <taxon>eudicotyledons</taxon>
        <taxon>Gunneridae</taxon>
        <taxon>Pentapetalae</taxon>
        <taxon>asterids</taxon>
        <taxon>campanulids</taxon>
        <taxon>Asterales</taxon>
        <taxon>Asteraceae</taxon>
        <taxon>Cichorioideae</taxon>
        <taxon>Cichorieae</taxon>
        <taxon>Lactucinae</taxon>
        <taxon>Lactuca</taxon>
    </lineage>
</organism>
<evidence type="ECO:0000313" key="2">
    <source>
        <dbReference type="EMBL" id="CAH1420740.1"/>
    </source>
</evidence>
<keyword evidence="3" id="KW-1185">Reference proteome</keyword>